<dbReference type="InterPro" id="IPR002919">
    <property type="entry name" value="TIL_dom"/>
</dbReference>
<dbReference type="PANTHER" id="PTHR11339">
    <property type="entry name" value="EXTRACELLULAR MATRIX GLYCOPROTEIN RELATED"/>
    <property type="match status" value="1"/>
</dbReference>
<dbReference type="InterPro" id="IPR025155">
    <property type="entry name" value="WxxW_domain"/>
</dbReference>
<comment type="subcellular location">
    <subcellularLocation>
        <location evidence="1">Secreted</location>
    </subcellularLocation>
</comment>
<organism evidence="15 16">
    <name type="scientific">Pleurodeles waltl</name>
    <name type="common">Iberian ribbed newt</name>
    <dbReference type="NCBI Taxonomy" id="8319"/>
    <lineage>
        <taxon>Eukaryota</taxon>
        <taxon>Metazoa</taxon>
        <taxon>Chordata</taxon>
        <taxon>Craniata</taxon>
        <taxon>Vertebrata</taxon>
        <taxon>Euteleostomi</taxon>
        <taxon>Amphibia</taxon>
        <taxon>Batrachia</taxon>
        <taxon>Caudata</taxon>
        <taxon>Salamandroidea</taxon>
        <taxon>Salamandridae</taxon>
        <taxon>Pleurodelinae</taxon>
        <taxon>Pleurodeles</taxon>
    </lineage>
</organism>
<evidence type="ECO:0000313" key="15">
    <source>
        <dbReference type="EMBL" id="KAJ1178579.1"/>
    </source>
</evidence>
<dbReference type="PROSITE" id="PS01208">
    <property type="entry name" value="VWFC_1"/>
    <property type="match status" value="2"/>
</dbReference>
<feature type="disulfide bond" evidence="9">
    <location>
        <begin position="2369"/>
        <end position="2423"/>
    </location>
</feature>
<feature type="compositionally biased region" description="Polar residues" evidence="10">
    <location>
        <begin position="1553"/>
        <end position="1578"/>
    </location>
</feature>
<dbReference type="GO" id="GO:0005615">
    <property type="term" value="C:extracellular space"/>
    <property type="evidence" value="ECO:0007669"/>
    <property type="project" value="TreeGrafter"/>
</dbReference>
<dbReference type="FunFam" id="2.10.25.10:FF:000153">
    <property type="entry name" value="MUC5B isoform 1"/>
    <property type="match status" value="1"/>
</dbReference>
<dbReference type="SMART" id="SM00832">
    <property type="entry name" value="C8"/>
    <property type="match status" value="3"/>
</dbReference>
<evidence type="ECO:0000259" key="12">
    <source>
        <dbReference type="PROSITE" id="PS01225"/>
    </source>
</evidence>
<feature type="domain" description="VWFC" evidence="13">
    <location>
        <begin position="2195"/>
        <end position="2264"/>
    </location>
</feature>
<dbReference type="Pfam" id="PF08742">
    <property type="entry name" value="C8"/>
    <property type="match status" value="3"/>
</dbReference>
<dbReference type="SMART" id="SM00214">
    <property type="entry name" value="VWC"/>
    <property type="match status" value="5"/>
</dbReference>
<dbReference type="GO" id="GO:0031012">
    <property type="term" value="C:extracellular matrix"/>
    <property type="evidence" value="ECO:0007669"/>
    <property type="project" value="TreeGrafter"/>
</dbReference>
<keyword evidence="3 11" id="KW-0732">Signal</keyword>
<feature type="domain" description="VWFD" evidence="14">
    <location>
        <begin position="55"/>
        <end position="226"/>
    </location>
</feature>
<comment type="caution">
    <text evidence="9">Lacks conserved residue(s) required for the propagation of feature annotation.</text>
</comment>
<name>A0AAV7TPG5_PLEWA</name>
<feature type="compositionally biased region" description="Low complexity" evidence="10">
    <location>
        <begin position="1641"/>
        <end position="1678"/>
    </location>
</feature>
<feature type="chain" id="PRO_5043462523" description="Mucin-5AC" evidence="11">
    <location>
        <begin position="30"/>
        <end position="2433"/>
    </location>
</feature>
<comment type="caution">
    <text evidence="15">The sequence shown here is derived from an EMBL/GenBank/DDBJ whole genome shotgun (WGS) entry which is preliminary data.</text>
</comment>
<dbReference type="InterPro" id="IPR058753">
    <property type="entry name" value="TIL_OTOGL_Mucin"/>
</dbReference>
<feature type="domain" description="VWFD" evidence="14">
    <location>
        <begin position="878"/>
        <end position="1048"/>
    </location>
</feature>
<dbReference type="PROSITE" id="PS01185">
    <property type="entry name" value="CTCK_1"/>
    <property type="match status" value="1"/>
</dbReference>
<dbReference type="Pfam" id="PF25962">
    <property type="entry name" value="TIL_OTOGL_Mucin"/>
    <property type="match status" value="1"/>
</dbReference>
<dbReference type="SMART" id="SM00041">
    <property type="entry name" value="CT"/>
    <property type="match status" value="1"/>
</dbReference>
<dbReference type="EMBL" id="JANPWB010000006">
    <property type="protein sequence ID" value="KAJ1178579.1"/>
    <property type="molecule type" value="Genomic_DNA"/>
</dbReference>
<comment type="subunit">
    <text evidence="8">Homomultimer; disulfide-linked. The N- and C-terminus mediate their assembly into higher order structures to form filaments. The CTCK domains of two polypeptides associate in the endoplasmic reticulum to generate intermolecularly disulfide-bonded dimers. These dimers progress to the Golgi apparatus, which is a more acidic environment than the endoplasmic reticulum. Under acidic conditions, the N-termini form non-covalent intermolecular interactions that juxtapose assemblies from different CTCK-linked dimers to produce long, disulfide-linked polymers that remain highly compact until secretion.</text>
</comment>
<evidence type="ECO:0000256" key="1">
    <source>
        <dbReference type="ARBA" id="ARBA00004613"/>
    </source>
</evidence>
<feature type="domain" description="CTCK" evidence="12">
    <location>
        <begin position="2346"/>
        <end position="2431"/>
    </location>
</feature>
<dbReference type="Pfam" id="PF00094">
    <property type="entry name" value="VWD"/>
    <property type="match status" value="3"/>
</dbReference>
<evidence type="ECO:0000256" key="8">
    <source>
        <dbReference type="ARBA" id="ARBA00063950"/>
    </source>
</evidence>
<keyword evidence="7" id="KW-0325">Glycoprotein</keyword>
<dbReference type="SUPFAM" id="SSF57567">
    <property type="entry name" value="Serine protease inhibitors"/>
    <property type="match status" value="3"/>
</dbReference>
<reference evidence="15" key="1">
    <citation type="journal article" date="2022" name="bioRxiv">
        <title>Sequencing and chromosome-scale assembly of the giantPleurodeles waltlgenome.</title>
        <authorList>
            <person name="Brown T."/>
            <person name="Elewa A."/>
            <person name="Iarovenko S."/>
            <person name="Subramanian E."/>
            <person name="Araus A.J."/>
            <person name="Petzold A."/>
            <person name="Susuki M."/>
            <person name="Suzuki K.-i.T."/>
            <person name="Hayashi T."/>
            <person name="Toyoda A."/>
            <person name="Oliveira C."/>
            <person name="Osipova E."/>
            <person name="Leigh N.D."/>
            <person name="Simon A."/>
            <person name="Yun M.H."/>
        </authorList>
    </citation>
    <scope>NUCLEOTIDE SEQUENCE</scope>
    <source>
        <strain evidence="15">20211129_DDA</strain>
        <tissue evidence="15">Liver</tissue>
    </source>
</reference>
<evidence type="ECO:0000256" key="6">
    <source>
        <dbReference type="ARBA" id="ARBA00023157"/>
    </source>
</evidence>
<keyword evidence="2" id="KW-0964">Secreted</keyword>
<feature type="domain" description="VWFD" evidence="14">
    <location>
        <begin position="409"/>
        <end position="584"/>
    </location>
</feature>
<dbReference type="PROSITE" id="PS51233">
    <property type="entry name" value="VWFD"/>
    <property type="match status" value="3"/>
</dbReference>
<feature type="region of interest" description="Disordered" evidence="10">
    <location>
        <begin position="1924"/>
        <end position="1953"/>
    </location>
</feature>
<keyword evidence="16" id="KW-1185">Reference proteome</keyword>
<feature type="compositionally biased region" description="Low complexity" evidence="10">
    <location>
        <begin position="1579"/>
        <end position="1611"/>
    </location>
</feature>
<dbReference type="InterPro" id="IPR001846">
    <property type="entry name" value="VWF_type-D"/>
</dbReference>
<evidence type="ECO:0000256" key="5">
    <source>
        <dbReference type="ARBA" id="ARBA00023008"/>
    </source>
</evidence>
<feature type="signal peptide" evidence="11">
    <location>
        <begin position="1"/>
        <end position="29"/>
    </location>
</feature>
<feature type="compositionally biased region" description="Low complexity" evidence="10">
    <location>
        <begin position="1924"/>
        <end position="1942"/>
    </location>
</feature>
<evidence type="ECO:0000256" key="9">
    <source>
        <dbReference type="PROSITE-ProRule" id="PRU00039"/>
    </source>
</evidence>
<dbReference type="Pfam" id="PF13330">
    <property type="entry name" value="Mucin2_WxxW"/>
    <property type="match status" value="4"/>
</dbReference>
<feature type="compositionally biased region" description="Polar residues" evidence="10">
    <location>
        <begin position="1679"/>
        <end position="1688"/>
    </location>
</feature>
<keyword evidence="5" id="KW-0186">Copper</keyword>
<dbReference type="SMART" id="SM00216">
    <property type="entry name" value="VWD"/>
    <property type="match status" value="3"/>
</dbReference>
<evidence type="ECO:0000259" key="14">
    <source>
        <dbReference type="PROSITE" id="PS51233"/>
    </source>
</evidence>
<dbReference type="InterPro" id="IPR014853">
    <property type="entry name" value="VWF/SSPO/ZAN-like_Cys-rich_dom"/>
</dbReference>
<dbReference type="Gene3D" id="2.10.70.10">
    <property type="entry name" value="Complement Module, domain 1"/>
    <property type="match status" value="1"/>
</dbReference>
<dbReference type="SMART" id="SM00215">
    <property type="entry name" value="VWC_out"/>
    <property type="match status" value="2"/>
</dbReference>
<dbReference type="FunFam" id="2.10.25.10:FF:000674">
    <property type="entry name" value="Mucin-2"/>
    <property type="match status" value="1"/>
</dbReference>
<dbReference type="Pfam" id="PF01826">
    <property type="entry name" value="TIL"/>
    <property type="match status" value="2"/>
</dbReference>
<evidence type="ECO:0008006" key="17">
    <source>
        <dbReference type="Google" id="ProtNLM"/>
    </source>
</evidence>
<dbReference type="InterPro" id="IPR006207">
    <property type="entry name" value="Cys_knot_C"/>
</dbReference>
<feature type="compositionally biased region" description="Polar residues" evidence="10">
    <location>
        <begin position="1943"/>
        <end position="1953"/>
    </location>
</feature>
<evidence type="ECO:0000256" key="3">
    <source>
        <dbReference type="ARBA" id="ARBA00022729"/>
    </source>
</evidence>
<dbReference type="PANTHER" id="PTHR11339:SF408">
    <property type="entry name" value="MUCIN-5B"/>
    <property type="match status" value="1"/>
</dbReference>
<dbReference type="CDD" id="cd19941">
    <property type="entry name" value="TIL"/>
    <property type="match status" value="3"/>
</dbReference>
<evidence type="ECO:0000256" key="4">
    <source>
        <dbReference type="ARBA" id="ARBA00022737"/>
    </source>
</evidence>
<evidence type="ECO:0000256" key="11">
    <source>
        <dbReference type="SAM" id="SignalP"/>
    </source>
</evidence>
<proteinExistence type="predicted"/>
<evidence type="ECO:0000256" key="2">
    <source>
        <dbReference type="ARBA" id="ARBA00022525"/>
    </source>
</evidence>
<feature type="domain" description="VWFC" evidence="13">
    <location>
        <begin position="2086"/>
        <end position="2157"/>
    </location>
</feature>
<dbReference type="FunFam" id="2.10.25.10:FF:000414">
    <property type="entry name" value="von Willebrand factor"/>
    <property type="match status" value="1"/>
</dbReference>
<dbReference type="InterPro" id="IPR050780">
    <property type="entry name" value="Mucin_vWF_Thrombospondin_sf"/>
</dbReference>
<protein>
    <recommendedName>
        <fullName evidence="17">Mucin-5AC</fullName>
    </recommendedName>
</protein>
<feature type="region of interest" description="Disordered" evidence="10">
    <location>
        <begin position="1553"/>
        <end position="1611"/>
    </location>
</feature>
<sequence length="2433" mass="267935">MRGGQRVYMPTWALISVALFYTPNDIVEASSGMTMMSPLTTMPVIRSMTSSHNGQVCSTWGNFHIKTFDGDMFRFPGVCNYVYSSHCKSHYEEFNIQIRRSLLNDVPTITHIIMKIDGVVVEMENSSIMVDGKLIEKLPSIHSRVQIEKNDLHTKVSSKIGIDFRWHDDGSLLLELDNKYANQTCGLCGDFNGISTYTEFVSNDIHLTPIQFGNLQKMDGPTEQCEDTSEETQNNCTNLEHVCTDIWSDPAFDTCQKLVGAGPYIEACSQDLCHCAGEVVSFCLCATVAEYSRQCSHASGRPKNWRRPDLCFKQCPDTMQYQECGSPCKNACSNRERTDLCDEHCVQGCFCPPGTILDDIDNRGCIPHAQCSCTYNGETYRPGMSYTTACRKCTCADGQWNCVDKPCSGTCFIEGGSHITTFDETRYKFHGDCSYVISKTSGDNKFTILGELRKCGLTDSETCLKSIHLQLTGGQTNIVIKPDGSMFVNSIYTQPPMSAADVTIFKPSSFFIIMHVNKGPQLQIQLKPVMQLFISLDQTYKGKTGGLCGNFNNIQADDFTAVSGVLEGSASAFANTWKTAAGCPIVRNIYEDPCALSIDNEKYAQHGCALLLDKEGPFAKCHPVLSPDIYYTNCMFDTCNCEKSEDCLCAALSSYVRACAYRGVLLINWRENICSKYVSSCPESQTYSYNISSCQATCRSRSERDITSSIKFVPVDGCTCQEGALMDDAGKCVPLDACPCYYKMSAMPSGEVIRESGIMCTCTQGKLSCIGEHSREPECLAPMIYIDCANSSVGARGSECQKSCRTLDMECYSTQCVSGCVCPQGLVSDDRGGCIQEELCPCIHNEVPYHSGDKIRVNCNTCTCKNRMWACTNEVCPGTCSVYGDGHYVTFDGRHFTFNGDCEYTLAQDFFGSDTSNGTFRIITENIPCGTTGTTCSKAMKVFLEGYELTMSDQHFGMVQRGSEKEIPFKIRRMGIYMVTESPNGLVIIWDKKTNIMIKLHSDFKGKICGLCGNYDGNSKNDFTTRSLAVVGDVTEFGNSWKFSPTCPDVGYSKDPCSSNPYRKSWAQKQCSIITSDVFAACHTQVSPILFYEGCVSDACACDTGGDCECFCSAVAAYAQACNEVGICIHWRSPTICPLFCDYYNPEGECEWHYMPCGAPCMKTCSNPSGKCIHDLPGLEGCYPRCPPEQPFFNEVEMKCMSKCGCYDAEDNFHDLGEKFWPREHCQTCHCTVRGIECEYDTDACLCVNEGKIYKYKELIDHTTDNIGGCFNITCGANGTVNRIYYACPPLLPQSILTTTTTESSVPPLSSTVAFSEQPPAPCVYVHEVCRWSEWYDESNPAVGRGDFETLDNLRAKGKTVCKDPREVECRAEKYIDIPLTYLGQSVQCNTSGFVCHNKDQSPPVCFNYQVRFLCCSYEACNEPPAADCLLAHETLTWTDWVDTTNPKTGDGDIETMPNIIAAGNDVCSAPRDVQCRAEDYPDTPITELGQEVKCDKLFGLTCYNKEQQNPPCLNFQIRFLCAIYSFEPCEASTLTYPPSTLSRITTVTATYKGPSASTPSSAVLSTGTPTFSNTTAAPSFSRSTTITSSSSKPISSTSATSPTGSSPSSRITVTAAYSHMPMTSTPSTLTASGLSSISSTASTLSPSITRSRPSSTESTTSVLSSSVSATSHPSTATYNVASPSSGTPPASCIYVHEVCLWSEWYDETNPADGRGDFETLENLRAKGITVCKDPREVECRAEKYPDSPLTYLGQTVQCNASGLVCQNKDQSPPVCFNYQARFLCCSSKACDEPPAANCKLAHEHLTWTEWLDVTNPQTGKGDFETIYNVKDSGIEACDAPKDVQCRAEKYPEMSIMELGQKVECDKSYGLKCYNGDQQEPPCFNYEVRFLCASYSFEPCEPPGTFTSTNATSTVLSSASYSTIPSPSQQSTSQSAYTSIATKSSTSRGTPRNATVTYRTIESVLTTKTTAYCFCEVNGTNYHPGEVLYNMTNFNGCGTYAICGDDCRVQKHLANCLFFCGHVDPPRQINEAWMIDKCAQATCLEDTSIRIDTIKCSPVENITCANGLSPKQVYTDGGCCFHYECESCTGPDGTAKMPGETWTSNCHLCSCDKETVTVKCAPVSCPLPTVPTCEKEGYELVESPMPDNPCCSSMICRCNFRHCRLTTENCLMGYRLMMSLHADDCCPTVTCEPQHICLVNETVYQPGRSIPMPADSCQECSCTHEKDLVTQLNRMECKAISCQTQCPVGYEYHKKGGLCCGECVQVACSVTTDGTTQILQPEEEWHPPGMKCSHYKCYKDSEGHFVLITVNRTCPLYEPKDCDLGVEEIQYDDCCKIRICKQETTCMKHTKATHIEHNKCWASVEMSYCEGTCTSSSKFSSVKGRMEQICTCCQEVKTSRKMKQLACPDGSSIDHTYFTADACDCQSTACVPQ</sequence>
<feature type="disulfide bond" evidence="9">
    <location>
        <begin position="2373"/>
        <end position="2425"/>
    </location>
</feature>
<keyword evidence="6 9" id="KW-1015">Disulfide bond</keyword>
<feature type="region of interest" description="Disordered" evidence="10">
    <location>
        <begin position="1641"/>
        <end position="1688"/>
    </location>
</feature>
<accession>A0AAV7TPG5</accession>
<dbReference type="InterPro" id="IPR036084">
    <property type="entry name" value="Ser_inhib-like_sf"/>
</dbReference>
<evidence type="ECO:0000313" key="16">
    <source>
        <dbReference type="Proteomes" id="UP001066276"/>
    </source>
</evidence>
<dbReference type="PROSITE" id="PS01225">
    <property type="entry name" value="CTCK_2"/>
    <property type="match status" value="1"/>
</dbReference>
<evidence type="ECO:0000256" key="7">
    <source>
        <dbReference type="ARBA" id="ARBA00023180"/>
    </source>
</evidence>
<evidence type="ECO:0000259" key="13">
    <source>
        <dbReference type="PROSITE" id="PS50184"/>
    </source>
</evidence>
<dbReference type="Proteomes" id="UP001066276">
    <property type="component" value="Chromosome 3_2"/>
</dbReference>
<dbReference type="PROSITE" id="PS50184">
    <property type="entry name" value="VWFC_2"/>
    <property type="match status" value="2"/>
</dbReference>
<gene>
    <name evidence="15" type="ORF">NDU88_003824</name>
</gene>
<dbReference type="InterPro" id="IPR001007">
    <property type="entry name" value="VWF_dom"/>
</dbReference>
<dbReference type="Gene3D" id="2.10.25.10">
    <property type="entry name" value="Laminin"/>
    <property type="match status" value="3"/>
</dbReference>
<evidence type="ECO:0000256" key="10">
    <source>
        <dbReference type="SAM" id="MobiDB-lite"/>
    </source>
</evidence>
<keyword evidence="4" id="KW-0677">Repeat</keyword>